<proteinExistence type="predicted"/>
<evidence type="ECO:0000313" key="2">
    <source>
        <dbReference type="EMBL" id="CEJ92061.1"/>
    </source>
</evidence>
<evidence type="ECO:0008006" key="4">
    <source>
        <dbReference type="Google" id="ProtNLM"/>
    </source>
</evidence>
<feature type="signal peptide" evidence="1">
    <location>
        <begin position="1"/>
        <end position="18"/>
    </location>
</feature>
<keyword evidence="1" id="KW-0732">Signal</keyword>
<protein>
    <recommendedName>
        <fullName evidence="4">Beta/gamma crystallin 'Greek key' domain-containing protein</fullName>
    </recommendedName>
</protein>
<dbReference type="Proteomes" id="UP000039046">
    <property type="component" value="Unassembled WGS sequence"/>
</dbReference>
<gene>
    <name evidence="2" type="ORF">VHEMI07739</name>
</gene>
<accession>A0A0A1T4D4</accession>
<sequence>MQFTTLLAPLSLLTLAAGSPTGGGPDALAIIYQNPDYFGYSKTIFDCECINLSPPLKNAIRSIQLFNGAHCAFFYGKDCGEVRGDYDINQPDLVNWATTDSIRCAQE</sequence>
<organism evidence="2 3">
    <name type="scientific">[Torrubiella] hemipterigena</name>
    <dbReference type="NCBI Taxonomy" id="1531966"/>
    <lineage>
        <taxon>Eukaryota</taxon>
        <taxon>Fungi</taxon>
        <taxon>Dikarya</taxon>
        <taxon>Ascomycota</taxon>
        <taxon>Pezizomycotina</taxon>
        <taxon>Sordariomycetes</taxon>
        <taxon>Hypocreomycetidae</taxon>
        <taxon>Hypocreales</taxon>
        <taxon>Clavicipitaceae</taxon>
        <taxon>Clavicipitaceae incertae sedis</taxon>
        <taxon>'Torrubiella' clade</taxon>
    </lineage>
</organism>
<reference evidence="2 3" key="1">
    <citation type="journal article" date="2015" name="Genome Announc.">
        <title>Draft Genome Sequence and Gene Annotation of the Entomopathogenic Fungus Verticillium hemipterigenum.</title>
        <authorList>
            <person name="Horn F."/>
            <person name="Habel A."/>
            <person name="Scharf D.H."/>
            <person name="Dworschak J."/>
            <person name="Brakhage A.A."/>
            <person name="Guthke R."/>
            <person name="Hertweck C."/>
            <person name="Linde J."/>
        </authorList>
    </citation>
    <scope>NUCLEOTIDE SEQUENCE [LARGE SCALE GENOMIC DNA]</scope>
</reference>
<dbReference type="HOGENOM" id="CLU_2211802_0_0_1"/>
<keyword evidence="3" id="KW-1185">Reference proteome</keyword>
<dbReference type="AlphaFoldDB" id="A0A0A1T4D4"/>
<dbReference type="EMBL" id="CDHN01000004">
    <property type="protein sequence ID" value="CEJ92061.1"/>
    <property type="molecule type" value="Genomic_DNA"/>
</dbReference>
<name>A0A0A1T4D4_9HYPO</name>
<evidence type="ECO:0000256" key="1">
    <source>
        <dbReference type="SAM" id="SignalP"/>
    </source>
</evidence>
<evidence type="ECO:0000313" key="3">
    <source>
        <dbReference type="Proteomes" id="UP000039046"/>
    </source>
</evidence>
<feature type="chain" id="PRO_5001979348" description="Beta/gamma crystallin 'Greek key' domain-containing protein" evidence="1">
    <location>
        <begin position="19"/>
        <end position="107"/>
    </location>
</feature>